<comment type="caution">
    <text evidence="2">The sequence shown here is derived from an EMBL/GenBank/DDBJ whole genome shotgun (WGS) entry which is preliminary data.</text>
</comment>
<organism evidence="2 3">
    <name type="scientific">Amycolatopsis taiwanensis</name>
    <dbReference type="NCBI Taxonomy" id="342230"/>
    <lineage>
        <taxon>Bacteria</taxon>
        <taxon>Bacillati</taxon>
        <taxon>Actinomycetota</taxon>
        <taxon>Actinomycetes</taxon>
        <taxon>Pseudonocardiales</taxon>
        <taxon>Pseudonocardiaceae</taxon>
        <taxon>Amycolatopsis</taxon>
    </lineage>
</organism>
<accession>A0A9W6R751</accession>
<feature type="region of interest" description="Disordered" evidence="1">
    <location>
        <begin position="1"/>
        <end position="57"/>
    </location>
</feature>
<dbReference type="AlphaFoldDB" id="A0A9W6R751"/>
<reference evidence="2" key="1">
    <citation type="submission" date="2023-03" db="EMBL/GenBank/DDBJ databases">
        <title>Amycolatopsis taiwanensis NBRC 103393.</title>
        <authorList>
            <person name="Ichikawa N."/>
            <person name="Sato H."/>
            <person name="Tonouchi N."/>
        </authorList>
    </citation>
    <scope>NUCLEOTIDE SEQUENCE</scope>
    <source>
        <strain evidence="2">NBRC 103393</strain>
    </source>
</reference>
<evidence type="ECO:0000256" key="1">
    <source>
        <dbReference type="SAM" id="MobiDB-lite"/>
    </source>
</evidence>
<evidence type="ECO:0000313" key="3">
    <source>
        <dbReference type="Proteomes" id="UP001165136"/>
    </source>
</evidence>
<dbReference type="Proteomes" id="UP001165136">
    <property type="component" value="Unassembled WGS sequence"/>
</dbReference>
<gene>
    <name evidence="2" type="ORF">Atai01_71220</name>
</gene>
<protein>
    <submittedName>
        <fullName evidence="2">Uncharacterized protein</fullName>
    </submittedName>
</protein>
<sequence>MTPAVSTRGWQGDHRVRRRQAPLSRRQGAIKDDVTRGRQERPGDTIAVARKLAEDTP</sequence>
<feature type="compositionally biased region" description="Basic and acidic residues" evidence="1">
    <location>
        <begin position="29"/>
        <end position="43"/>
    </location>
</feature>
<evidence type="ECO:0000313" key="2">
    <source>
        <dbReference type="EMBL" id="GLY70503.1"/>
    </source>
</evidence>
<dbReference type="EMBL" id="BSTI01000023">
    <property type="protein sequence ID" value="GLY70503.1"/>
    <property type="molecule type" value="Genomic_DNA"/>
</dbReference>
<keyword evidence="3" id="KW-1185">Reference proteome</keyword>
<name>A0A9W6R751_9PSEU</name>
<proteinExistence type="predicted"/>